<gene>
    <name evidence="3" type="primary">LOC120047562</name>
</gene>
<protein>
    <submittedName>
        <fullName evidence="3">Myomesin-3-like</fullName>
    </submittedName>
</protein>
<name>A0A8U0UDT5_SALNM</name>
<evidence type="ECO:0000259" key="1">
    <source>
        <dbReference type="PROSITE" id="PS50835"/>
    </source>
</evidence>
<dbReference type="InterPro" id="IPR003598">
    <property type="entry name" value="Ig_sub2"/>
</dbReference>
<dbReference type="RefSeq" id="XP_038849020.1">
    <property type="nucleotide sequence ID" value="XM_038993092.1"/>
</dbReference>
<dbReference type="Proteomes" id="UP000808372">
    <property type="component" value="Chromosome 5"/>
</dbReference>
<dbReference type="SMART" id="SM00408">
    <property type="entry name" value="IGc2"/>
    <property type="match status" value="1"/>
</dbReference>
<dbReference type="AlphaFoldDB" id="A0A8U0UDT5"/>
<dbReference type="InterPro" id="IPR036179">
    <property type="entry name" value="Ig-like_dom_sf"/>
</dbReference>
<accession>A0A8U0UDT5</accession>
<evidence type="ECO:0000313" key="2">
    <source>
        <dbReference type="Proteomes" id="UP000808372"/>
    </source>
</evidence>
<dbReference type="InterPro" id="IPR013098">
    <property type="entry name" value="Ig_I-set"/>
</dbReference>
<evidence type="ECO:0000313" key="3">
    <source>
        <dbReference type="RefSeq" id="XP_038849020.1"/>
    </source>
</evidence>
<dbReference type="Pfam" id="PF07679">
    <property type="entry name" value="I-set"/>
    <property type="match status" value="1"/>
</dbReference>
<dbReference type="PROSITE" id="PS50835">
    <property type="entry name" value="IG_LIKE"/>
    <property type="match status" value="1"/>
</dbReference>
<dbReference type="InterPro" id="IPR013783">
    <property type="entry name" value="Ig-like_fold"/>
</dbReference>
<dbReference type="SUPFAM" id="SSF48726">
    <property type="entry name" value="Immunoglobulin"/>
    <property type="match status" value="1"/>
</dbReference>
<reference evidence="3" key="1">
    <citation type="submission" date="2025-08" db="UniProtKB">
        <authorList>
            <consortium name="RefSeq"/>
        </authorList>
    </citation>
    <scope>IDENTIFICATION</scope>
    <source>
        <tissue evidence="3">White muscle</tissue>
    </source>
</reference>
<dbReference type="GeneID" id="120047562"/>
<dbReference type="InterPro" id="IPR007110">
    <property type="entry name" value="Ig-like_dom"/>
</dbReference>
<keyword evidence="2" id="KW-1185">Reference proteome</keyword>
<proteinExistence type="predicted"/>
<sequence>MENKSLCLTCFADGDPAPEMIWLRNDKGIVSGGQFNIANENKCSTLTVNSVTSEESGNYCIFVRNQLRHSDGQRDRERVQAWREAPARCSGDGRKEGRSVGFVALRDDYNWVPDVNSMYFQHWFHMT</sequence>
<dbReference type="KEGG" id="snh:120047562"/>
<dbReference type="Gene3D" id="2.60.40.10">
    <property type="entry name" value="Immunoglobulins"/>
    <property type="match status" value="1"/>
</dbReference>
<feature type="domain" description="Ig-like" evidence="1">
    <location>
        <begin position="1"/>
        <end position="80"/>
    </location>
</feature>
<organism evidence="2 3">
    <name type="scientific">Salvelinus namaycush</name>
    <name type="common">Lake trout</name>
    <name type="synonym">Salmo namaycush</name>
    <dbReference type="NCBI Taxonomy" id="8040"/>
    <lineage>
        <taxon>Eukaryota</taxon>
        <taxon>Metazoa</taxon>
        <taxon>Chordata</taxon>
        <taxon>Craniata</taxon>
        <taxon>Vertebrata</taxon>
        <taxon>Euteleostomi</taxon>
        <taxon>Actinopterygii</taxon>
        <taxon>Neopterygii</taxon>
        <taxon>Teleostei</taxon>
        <taxon>Protacanthopterygii</taxon>
        <taxon>Salmoniformes</taxon>
        <taxon>Salmonidae</taxon>
        <taxon>Salmoninae</taxon>
        <taxon>Salvelinus</taxon>
    </lineage>
</organism>